<proteinExistence type="predicted"/>
<protein>
    <submittedName>
        <fullName evidence="1">Uncharacterized protein</fullName>
    </submittedName>
</protein>
<organism evidence="1 2">
    <name type="scientific">Candidatus Dormiibacter inghamiae</name>
    <dbReference type="NCBI Taxonomy" id="3127013"/>
    <lineage>
        <taxon>Bacteria</taxon>
        <taxon>Bacillati</taxon>
        <taxon>Candidatus Dormiibacterota</taxon>
        <taxon>Candidatus Dormibacteria</taxon>
        <taxon>Candidatus Dormibacterales</taxon>
        <taxon>Candidatus Dormibacteraceae</taxon>
        <taxon>Candidatus Dormiibacter</taxon>
    </lineage>
</organism>
<accession>A0A934KIN5</accession>
<dbReference type="AlphaFoldDB" id="A0A934KIN5"/>
<comment type="caution">
    <text evidence="1">The sequence shown here is derived from an EMBL/GenBank/DDBJ whole genome shotgun (WGS) entry which is preliminary data.</text>
</comment>
<sequence length="249" mass="26271">MKRNSARGGSARQVALELRGQPNELTGFFRPARPLAVFCPLESDLPMMEGNRRLVAQAVPAGANGLTWVSVAVPDSTPPGTYRGVLRSGDLAQPVEIEVDPLAQVRLLPPGVEAEASRGGELAIQVQLVNIGNVYVEVAAGSAIELEDSTGFARALRRAASARPEMGERPLELAGEEFAASRGGVGRLRVAEGSGRLKPGEVRRVRATLAVPDDLRPGRVYSGSWELAGTSFSLSIKVRTAGKGAPSKK</sequence>
<dbReference type="EMBL" id="JAEKNQ010000036">
    <property type="protein sequence ID" value="MBJ7603398.1"/>
    <property type="molecule type" value="Genomic_DNA"/>
</dbReference>
<reference evidence="1 2" key="1">
    <citation type="submission" date="2020-10" db="EMBL/GenBank/DDBJ databases">
        <title>Ca. Dormibacterota MAGs.</title>
        <authorList>
            <person name="Montgomery K."/>
        </authorList>
    </citation>
    <scope>NUCLEOTIDE SEQUENCE [LARGE SCALE GENOMIC DNA]</scope>
    <source>
        <strain evidence="1">SC8811_S16_3</strain>
    </source>
</reference>
<name>A0A934KIN5_9BACT</name>
<dbReference type="RefSeq" id="WP_338179360.1">
    <property type="nucleotide sequence ID" value="NZ_JAEKNQ010000036.1"/>
</dbReference>
<dbReference type="Proteomes" id="UP000620075">
    <property type="component" value="Unassembled WGS sequence"/>
</dbReference>
<evidence type="ECO:0000313" key="1">
    <source>
        <dbReference type="EMBL" id="MBJ7603398.1"/>
    </source>
</evidence>
<gene>
    <name evidence="1" type="ORF">JF888_09460</name>
</gene>
<evidence type="ECO:0000313" key="2">
    <source>
        <dbReference type="Proteomes" id="UP000620075"/>
    </source>
</evidence>